<reference evidence="1" key="1">
    <citation type="submission" date="2018-06" db="EMBL/GenBank/DDBJ databases">
        <authorList>
            <person name="Zhirakovskaya E."/>
        </authorList>
    </citation>
    <scope>NUCLEOTIDE SEQUENCE</scope>
</reference>
<evidence type="ECO:0000313" key="1">
    <source>
        <dbReference type="EMBL" id="VAW05121.1"/>
    </source>
</evidence>
<protein>
    <submittedName>
        <fullName evidence="1">Uncharacterized protein</fullName>
    </submittedName>
</protein>
<proteinExistence type="predicted"/>
<accession>A0A3B0SFS9</accession>
<organism evidence="1">
    <name type="scientific">hydrothermal vent metagenome</name>
    <dbReference type="NCBI Taxonomy" id="652676"/>
    <lineage>
        <taxon>unclassified sequences</taxon>
        <taxon>metagenomes</taxon>
        <taxon>ecological metagenomes</taxon>
    </lineage>
</organism>
<gene>
    <name evidence="1" type="ORF">MNBD_ALPHA07-1665</name>
</gene>
<dbReference type="AlphaFoldDB" id="A0A3B0SFS9"/>
<sequence>MRQISLALLSLLIAAPAWAEYPQIVDVNVGKYGMDWRVDVTLKHPDTGWDHYADGWEILDAEGNRLGYRELVHPHVDEQPFTRSLGNVMLPDGTREVFIRARCSLDGWASEMARVELQP</sequence>
<name>A0A3B0SFS9_9ZZZZ</name>
<dbReference type="EMBL" id="UOEG01000288">
    <property type="protein sequence ID" value="VAW05121.1"/>
    <property type="molecule type" value="Genomic_DNA"/>
</dbReference>